<keyword evidence="4" id="KW-0571">Peptide transport</keyword>
<gene>
    <name evidence="9" type="ORF">OVA965_LOCUS27485</name>
    <name evidence="10" type="ORF">TMI583_LOCUS28234</name>
</gene>
<keyword evidence="5" id="KW-0653">Protein transport</keyword>
<name>A0A8S2Q3L5_9BILA</name>
<sequence length="292" mass="33633">MTEPTSQTRPRIDVENDYIDAEQLSYEEILSIVSNRDDLSILCLTFRTWFIGLFLTVIFSIVNQYCYFRTDTFSMSPMLVIVLSYPIGRLMHKILPAKTWHIPLINRNFSLNPGPFSIKEHVIIYVMVSAAQTTYAIDTVTVMRTIYSIKPNFIVNVLFILSSQLIGYSIAGIMRRFLVWPSKLIWPGNLPYIALFRTLHEKDVVDCMASPSRWSISRLQFFIIICSIATVYHWLPGYIMPILTAFSWMCLINPKNIILSQLTGHYGLGMGSFQFDWKLLTSYLGSPIITPR</sequence>
<evidence type="ECO:0000256" key="4">
    <source>
        <dbReference type="ARBA" id="ARBA00022856"/>
    </source>
</evidence>
<dbReference type="AlphaFoldDB" id="A0A8S2Q3L5"/>
<dbReference type="NCBIfam" id="TIGR00728">
    <property type="entry name" value="OPT_sfam"/>
    <property type="match status" value="1"/>
</dbReference>
<feature type="transmembrane region" description="Helical" evidence="8">
    <location>
        <begin position="221"/>
        <end position="251"/>
    </location>
</feature>
<proteinExistence type="predicted"/>
<protein>
    <recommendedName>
        <fullName evidence="12">Oligopeptide transporter</fullName>
    </recommendedName>
</protein>
<keyword evidence="2" id="KW-0813">Transport</keyword>
<evidence type="ECO:0000256" key="3">
    <source>
        <dbReference type="ARBA" id="ARBA00022692"/>
    </source>
</evidence>
<dbReference type="InterPro" id="IPR004648">
    <property type="entry name" value="Oligpept_transpt"/>
</dbReference>
<evidence type="ECO:0000313" key="10">
    <source>
        <dbReference type="EMBL" id="CAF4082695.1"/>
    </source>
</evidence>
<dbReference type="Pfam" id="PF03169">
    <property type="entry name" value="OPT"/>
    <property type="match status" value="1"/>
</dbReference>
<comment type="caution">
    <text evidence="10">The sequence shown here is derived from an EMBL/GenBank/DDBJ whole genome shotgun (WGS) entry which is preliminary data.</text>
</comment>
<dbReference type="Proteomes" id="UP000677228">
    <property type="component" value="Unassembled WGS sequence"/>
</dbReference>
<organism evidence="10 11">
    <name type="scientific">Didymodactylos carnosus</name>
    <dbReference type="NCBI Taxonomy" id="1234261"/>
    <lineage>
        <taxon>Eukaryota</taxon>
        <taxon>Metazoa</taxon>
        <taxon>Spiralia</taxon>
        <taxon>Gnathifera</taxon>
        <taxon>Rotifera</taxon>
        <taxon>Eurotatoria</taxon>
        <taxon>Bdelloidea</taxon>
        <taxon>Philodinida</taxon>
        <taxon>Philodinidae</taxon>
        <taxon>Didymodactylos</taxon>
    </lineage>
</organism>
<dbReference type="EMBL" id="CAJNOK010018183">
    <property type="protein sequence ID" value="CAF1277570.1"/>
    <property type="molecule type" value="Genomic_DNA"/>
</dbReference>
<dbReference type="GO" id="GO:0035673">
    <property type="term" value="F:oligopeptide transmembrane transporter activity"/>
    <property type="evidence" value="ECO:0007669"/>
    <property type="project" value="InterPro"/>
</dbReference>
<evidence type="ECO:0000256" key="1">
    <source>
        <dbReference type="ARBA" id="ARBA00004141"/>
    </source>
</evidence>
<dbReference type="EMBL" id="CAJOBA010039747">
    <property type="protein sequence ID" value="CAF4082695.1"/>
    <property type="molecule type" value="Genomic_DNA"/>
</dbReference>
<evidence type="ECO:0000256" key="2">
    <source>
        <dbReference type="ARBA" id="ARBA00022448"/>
    </source>
</evidence>
<dbReference type="Proteomes" id="UP000682733">
    <property type="component" value="Unassembled WGS sequence"/>
</dbReference>
<reference evidence="10" key="1">
    <citation type="submission" date="2021-02" db="EMBL/GenBank/DDBJ databases">
        <authorList>
            <person name="Nowell W R."/>
        </authorList>
    </citation>
    <scope>NUCLEOTIDE SEQUENCE</scope>
</reference>
<keyword evidence="7 8" id="KW-0472">Membrane</keyword>
<keyword evidence="3 8" id="KW-0812">Transmembrane</keyword>
<evidence type="ECO:0000256" key="6">
    <source>
        <dbReference type="ARBA" id="ARBA00022989"/>
    </source>
</evidence>
<dbReference type="GO" id="GO:0015031">
    <property type="term" value="P:protein transport"/>
    <property type="evidence" value="ECO:0007669"/>
    <property type="project" value="UniProtKB-KW"/>
</dbReference>
<feature type="transmembrane region" description="Helical" evidence="8">
    <location>
        <begin position="153"/>
        <end position="174"/>
    </location>
</feature>
<evidence type="ECO:0008006" key="12">
    <source>
        <dbReference type="Google" id="ProtNLM"/>
    </source>
</evidence>
<evidence type="ECO:0000313" key="9">
    <source>
        <dbReference type="EMBL" id="CAF1277570.1"/>
    </source>
</evidence>
<dbReference type="GO" id="GO:0016020">
    <property type="term" value="C:membrane"/>
    <property type="evidence" value="ECO:0007669"/>
    <property type="project" value="UniProtKB-SubCell"/>
</dbReference>
<dbReference type="InterPro" id="IPR004813">
    <property type="entry name" value="OPT"/>
</dbReference>
<keyword evidence="6 8" id="KW-1133">Transmembrane helix</keyword>
<evidence type="ECO:0000256" key="7">
    <source>
        <dbReference type="ARBA" id="ARBA00023136"/>
    </source>
</evidence>
<accession>A0A8S2Q3L5</accession>
<evidence type="ECO:0000313" key="11">
    <source>
        <dbReference type="Proteomes" id="UP000682733"/>
    </source>
</evidence>
<dbReference type="PANTHER" id="PTHR22601">
    <property type="entry name" value="ISP4 LIKE PROTEIN"/>
    <property type="match status" value="1"/>
</dbReference>
<evidence type="ECO:0000256" key="8">
    <source>
        <dbReference type="SAM" id="Phobius"/>
    </source>
</evidence>
<feature type="transmembrane region" description="Helical" evidence="8">
    <location>
        <begin position="39"/>
        <end position="61"/>
    </location>
</feature>
<evidence type="ECO:0000256" key="5">
    <source>
        <dbReference type="ARBA" id="ARBA00022927"/>
    </source>
</evidence>
<comment type="subcellular location">
    <subcellularLocation>
        <location evidence="1">Membrane</location>
        <topology evidence="1">Multi-pass membrane protein</topology>
    </subcellularLocation>
</comment>